<proteinExistence type="inferred from homology"/>
<dbReference type="GO" id="GO:0005886">
    <property type="term" value="C:plasma membrane"/>
    <property type="evidence" value="ECO:0007669"/>
    <property type="project" value="UniProtKB-SubCell"/>
</dbReference>
<sequence length="958" mass="100691">MRLTLWRKQATSTAGASLLLALVVLVTAGVFTAWPRWQESVVVDDLRYRVEQAPMTWRSLTTEHHGGPLTHQEEQDFLEGLVGVHENENAVVPALLSEAVTAVRWMAVPPTPPPYQLPERHPLHAAQTAAVAVVDIGIEQDIRLMDGDVPGAAPLLQWYEQIEEERRRLEDTAPDPFTDLEGYQEHLEEIADPEAFRAWSEEVGYHAEIMISAETAEVLELDAGDIHEVPTTGGFPLGSVRVTDQPLLLRISGVFEPLDPDGPTWQHQPRLASPHLHDDPDMGLQLEWWGVTEAETAFWIESMLTRPGDGIIPLRFTTSVWIPLDVDVDSLAEAAELSTAIREFTLATHRLDLGEDASPHDVPFELDFESRLDGVLSETLAIGPSLGAVLAMISAGPLGVAIAVLALGCRMAVTRRERSLALSSARGASPGQLRVRLALEGLVIALPAAAAGAALATAALPGAVMSGHYLGAAAVALAPALFLGTASLPSLRERRADLGRGWGGVARRWGEVMVLALAAAAVYLVISRGVDGAGATDGTDPVAAASPLLVALAVCVVLLRLAPLPLLALHRLQARGRSLPGFLGSGRAVRTGRDFFVPVLAIVIGVAITVLSTVMTSTLRAGVSTGAEDAVGADIRVQTHRLDSDHHEALLGVDGVDQVVFVSHASRERTADGELLPVFYADTAILTEVQSAFASAEDLAELNQSVDGRVPAVAAAGEGLSGELEMNVGAGLPVTVTSTVSALPGIADSGRWILIDRETAEHVAGEPVPVPGIALISVVDGADTEAVAEQVESIVGSGQVLHQEGQRASFLESPSGAAMLVGFGIAVAVCAALTVLALVLTLALSAPGRSQTMSLVRVLGGHPRLGGPIVLWEVMPMVVMALLTGTLLGLGLPHLVASGVDLRPFTGTTAQPDLVYDWPMVASAAGGAILVILLCVALGATLARRTAPATTLRMGEAR</sequence>
<comment type="subcellular location">
    <subcellularLocation>
        <location evidence="1">Cell membrane</location>
        <topology evidence="1">Multi-pass membrane protein</topology>
    </subcellularLocation>
</comment>
<dbReference type="PANTHER" id="PTHR30572">
    <property type="entry name" value="MEMBRANE COMPONENT OF TRANSPORTER-RELATED"/>
    <property type="match status" value="1"/>
</dbReference>
<comment type="similarity">
    <text evidence="6">Belongs to the ABC-4 integral membrane protein family.</text>
</comment>
<dbReference type="InterPro" id="IPR050250">
    <property type="entry name" value="Macrolide_Exporter_MacB"/>
</dbReference>
<dbReference type="Proteomes" id="UP000280668">
    <property type="component" value="Unassembled WGS sequence"/>
</dbReference>
<feature type="domain" description="ABC3 transporter permease C-terminal" evidence="8">
    <location>
        <begin position="825"/>
        <end position="946"/>
    </location>
</feature>
<dbReference type="InterPro" id="IPR003838">
    <property type="entry name" value="ABC3_permease_C"/>
</dbReference>
<keyword evidence="10" id="KW-1185">Reference proteome</keyword>
<gene>
    <name evidence="9" type="ORF">EDD31_0933</name>
</gene>
<feature type="transmembrane region" description="Helical" evidence="7">
    <location>
        <begin position="546"/>
        <end position="569"/>
    </location>
</feature>
<evidence type="ECO:0000256" key="3">
    <source>
        <dbReference type="ARBA" id="ARBA00022692"/>
    </source>
</evidence>
<dbReference type="EMBL" id="RKHK01000001">
    <property type="protein sequence ID" value="ROR72578.1"/>
    <property type="molecule type" value="Genomic_DNA"/>
</dbReference>
<reference evidence="9 10" key="1">
    <citation type="submission" date="2018-11" db="EMBL/GenBank/DDBJ databases">
        <title>Sequencing the genomes of 1000 actinobacteria strains.</title>
        <authorList>
            <person name="Klenk H.-P."/>
        </authorList>
    </citation>
    <scope>NUCLEOTIDE SEQUENCE [LARGE SCALE GENOMIC DNA]</scope>
    <source>
        <strain evidence="9 10">DSM 11294</strain>
    </source>
</reference>
<dbReference type="RefSeq" id="WP_170163188.1">
    <property type="nucleotide sequence ID" value="NZ_RKHK01000001.1"/>
</dbReference>
<feature type="transmembrane region" description="Helical" evidence="7">
    <location>
        <begin position="509"/>
        <end position="526"/>
    </location>
</feature>
<keyword evidence="2" id="KW-1003">Cell membrane</keyword>
<dbReference type="GO" id="GO:0022857">
    <property type="term" value="F:transmembrane transporter activity"/>
    <property type="evidence" value="ECO:0007669"/>
    <property type="project" value="TreeGrafter"/>
</dbReference>
<evidence type="ECO:0000256" key="5">
    <source>
        <dbReference type="ARBA" id="ARBA00023136"/>
    </source>
</evidence>
<evidence type="ECO:0000256" key="2">
    <source>
        <dbReference type="ARBA" id="ARBA00022475"/>
    </source>
</evidence>
<evidence type="ECO:0000259" key="8">
    <source>
        <dbReference type="Pfam" id="PF02687"/>
    </source>
</evidence>
<feature type="transmembrane region" description="Helical" evidence="7">
    <location>
        <begin position="817"/>
        <end position="844"/>
    </location>
</feature>
<name>A0A3N2BBH1_9MICO</name>
<feature type="transmembrane region" description="Helical" evidence="7">
    <location>
        <begin position="442"/>
        <end position="463"/>
    </location>
</feature>
<feature type="transmembrane region" description="Helical" evidence="7">
    <location>
        <begin position="920"/>
        <end position="943"/>
    </location>
</feature>
<evidence type="ECO:0000256" key="1">
    <source>
        <dbReference type="ARBA" id="ARBA00004651"/>
    </source>
</evidence>
<dbReference type="Pfam" id="PF02687">
    <property type="entry name" value="FtsX"/>
    <property type="match status" value="1"/>
</dbReference>
<evidence type="ECO:0000256" key="7">
    <source>
        <dbReference type="SAM" id="Phobius"/>
    </source>
</evidence>
<keyword evidence="5 7" id="KW-0472">Membrane</keyword>
<organism evidence="9 10">
    <name type="scientific">Bogoriella caseilytica</name>
    <dbReference type="NCBI Taxonomy" id="56055"/>
    <lineage>
        <taxon>Bacteria</taxon>
        <taxon>Bacillati</taxon>
        <taxon>Actinomycetota</taxon>
        <taxon>Actinomycetes</taxon>
        <taxon>Micrococcales</taxon>
        <taxon>Bogoriellaceae</taxon>
        <taxon>Bogoriella</taxon>
    </lineage>
</organism>
<protein>
    <submittedName>
        <fullName evidence="9">Putative ABC transport system permease protein</fullName>
    </submittedName>
</protein>
<feature type="transmembrane region" description="Helical" evidence="7">
    <location>
        <begin position="865"/>
        <end position="892"/>
    </location>
</feature>
<evidence type="ECO:0000256" key="6">
    <source>
        <dbReference type="ARBA" id="ARBA00038076"/>
    </source>
</evidence>
<keyword evidence="3 7" id="KW-0812">Transmembrane</keyword>
<dbReference type="PANTHER" id="PTHR30572:SF4">
    <property type="entry name" value="ABC TRANSPORTER PERMEASE YTRF"/>
    <property type="match status" value="1"/>
</dbReference>
<feature type="transmembrane region" description="Helical" evidence="7">
    <location>
        <begin position="469"/>
        <end position="488"/>
    </location>
</feature>
<evidence type="ECO:0000256" key="4">
    <source>
        <dbReference type="ARBA" id="ARBA00022989"/>
    </source>
</evidence>
<dbReference type="AlphaFoldDB" id="A0A3N2BBH1"/>
<evidence type="ECO:0000313" key="10">
    <source>
        <dbReference type="Proteomes" id="UP000280668"/>
    </source>
</evidence>
<feature type="transmembrane region" description="Helical" evidence="7">
    <location>
        <begin position="595"/>
        <end position="615"/>
    </location>
</feature>
<keyword evidence="4 7" id="KW-1133">Transmembrane helix</keyword>
<evidence type="ECO:0000313" key="9">
    <source>
        <dbReference type="EMBL" id="ROR72578.1"/>
    </source>
</evidence>
<feature type="transmembrane region" description="Helical" evidence="7">
    <location>
        <begin position="386"/>
        <end position="409"/>
    </location>
</feature>
<accession>A0A3N2BBH1</accession>
<comment type="caution">
    <text evidence="9">The sequence shown here is derived from an EMBL/GenBank/DDBJ whole genome shotgun (WGS) entry which is preliminary data.</text>
</comment>